<dbReference type="Proteomes" id="UP001163603">
    <property type="component" value="Chromosome 15"/>
</dbReference>
<name>A0ACC0X1S7_9ROSI</name>
<protein>
    <submittedName>
        <fullName evidence="1">Uncharacterized protein</fullName>
    </submittedName>
</protein>
<sequence>MMAAAMTPNYHIAGIGSSAFYGVWNLFVGFEIPLKWSWYYWACPVSWTLYGMVASQYGDVKDRLDIVIGFTLLFASVFAISIKLFNFQRR</sequence>
<comment type="caution">
    <text evidence="1">The sequence shown here is derived from an EMBL/GenBank/DDBJ whole genome shotgun (WGS) entry which is preliminary data.</text>
</comment>
<keyword evidence="2" id="KW-1185">Reference proteome</keyword>
<evidence type="ECO:0000313" key="2">
    <source>
        <dbReference type="Proteomes" id="UP001163603"/>
    </source>
</evidence>
<evidence type="ECO:0000313" key="1">
    <source>
        <dbReference type="EMBL" id="KAJ0007804.1"/>
    </source>
</evidence>
<dbReference type="EMBL" id="CM047750">
    <property type="protein sequence ID" value="KAJ0007804.1"/>
    <property type="molecule type" value="Genomic_DNA"/>
</dbReference>
<proteinExistence type="predicted"/>
<organism evidence="1 2">
    <name type="scientific">Pistacia integerrima</name>
    <dbReference type="NCBI Taxonomy" id="434235"/>
    <lineage>
        <taxon>Eukaryota</taxon>
        <taxon>Viridiplantae</taxon>
        <taxon>Streptophyta</taxon>
        <taxon>Embryophyta</taxon>
        <taxon>Tracheophyta</taxon>
        <taxon>Spermatophyta</taxon>
        <taxon>Magnoliopsida</taxon>
        <taxon>eudicotyledons</taxon>
        <taxon>Gunneridae</taxon>
        <taxon>Pentapetalae</taxon>
        <taxon>rosids</taxon>
        <taxon>malvids</taxon>
        <taxon>Sapindales</taxon>
        <taxon>Anacardiaceae</taxon>
        <taxon>Pistacia</taxon>
    </lineage>
</organism>
<reference evidence="2" key="1">
    <citation type="journal article" date="2023" name="G3 (Bethesda)">
        <title>Genome assembly and association tests identify interacting loci associated with vigor, precocity, and sex in interspecific pistachio rootstocks.</title>
        <authorList>
            <person name="Palmer W."/>
            <person name="Jacygrad E."/>
            <person name="Sagayaradj S."/>
            <person name="Cavanaugh K."/>
            <person name="Han R."/>
            <person name="Bertier L."/>
            <person name="Beede B."/>
            <person name="Kafkas S."/>
            <person name="Golino D."/>
            <person name="Preece J."/>
            <person name="Michelmore R."/>
        </authorList>
    </citation>
    <scope>NUCLEOTIDE SEQUENCE [LARGE SCALE GENOMIC DNA]</scope>
</reference>
<gene>
    <name evidence="1" type="ORF">Pint_29960</name>
</gene>
<accession>A0ACC0X1S7</accession>